<dbReference type="Pfam" id="PF00656">
    <property type="entry name" value="Peptidase_C14"/>
    <property type="match status" value="1"/>
</dbReference>
<keyword evidence="3" id="KW-1185">Reference proteome</keyword>
<dbReference type="Proteomes" id="UP000283469">
    <property type="component" value="Unassembled WGS sequence"/>
</dbReference>
<reference evidence="2 3" key="1">
    <citation type="submission" date="2018-08" db="EMBL/GenBank/DDBJ databases">
        <title>Sphingobium sp. EO9.</title>
        <authorList>
            <person name="Park Y."/>
            <person name="Kim K.H."/>
            <person name="Jeon C.O."/>
        </authorList>
    </citation>
    <scope>NUCLEOTIDE SEQUENCE [LARGE SCALE GENOMIC DNA]</scope>
    <source>
        <strain evidence="2 3">EO9</strain>
    </source>
</reference>
<dbReference type="OrthoDB" id="9812126at2"/>
<dbReference type="PANTHER" id="PTHR22576">
    <property type="entry name" value="MUCOSA ASSOCIATED LYMPHOID TISSUE LYMPHOMA TRANSLOCATION PROTEIN 1/PARACASPASE"/>
    <property type="match status" value="1"/>
</dbReference>
<dbReference type="InterPro" id="IPR006311">
    <property type="entry name" value="TAT_signal"/>
</dbReference>
<dbReference type="EMBL" id="QVRA01000051">
    <property type="protein sequence ID" value="RJG50724.1"/>
    <property type="molecule type" value="Genomic_DNA"/>
</dbReference>
<dbReference type="InterPro" id="IPR029030">
    <property type="entry name" value="Caspase-like_dom_sf"/>
</dbReference>
<gene>
    <name evidence="2" type="ORF">D0Z70_23700</name>
</gene>
<comment type="caution">
    <text evidence="2">The sequence shown here is derived from an EMBL/GenBank/DDBJ whole genome shotgun (WGS) entry which is preliminary data.</text>
</comment>
<dbReference type="Gene3D" id="3.40.50.1460">
    <property type="match status" value="1"/>
</dbReference>
<dbReference type="SUPFAM" id="SSF52129">
    <property type="entry name" value="Caspase-like"/>
    <property type="match status" value="1"/>
</dbReference>
<dbReference type="InterPro" id="IPR052039">
    <property type="entry name" value="Caspase-related_regulators"/>
</dbReference>
<organism evidence="2 3">
    <name type="scientific">Sphingobium terrigena</name>
    <dbReference type="NCBI Taxonomy" id="2304063"/>
    <lineage>
        <taxon>Bacteria</taxon>
        <taxon>Pseudomonadati</taxon>
        <taxon>Pseudomonadota</taxon>
        <taxon>Alphaproteobacteria</taxon>
        <taxon>Sphingomonadales</taxon>
        <taxon>Sphingomonadaceae</taxon>
        <taxon>Sphingobium</taxon>
    </lineage>
</organism>
<evidence type="ECO:0000259" key="1">
    <source>
        <dbReference type="Pfam" id="PF00656"/>
    </source>
</evidence>
<evidence type="ECO:0000313" key="3">
    <source>
        <dbReference type="Proteomes" id="UP000283469"/>
    </source>
</evidence>
<proteinExistence type="predicted"/>
<accession>A0A418YJR1</accession>
<evidence type="ECO:0000313" key="2">
    <source>
        <dbReference type="EMBL" id="RJG50724.1"/>
    </source>
</evidence>
<dbReference type="PANTHER" id="PTHR22576:SF37">
    <property type="entry name" value="MUCOSA-ASSOCIATED LYMPHOID TISSUE LYMPHOMA TRANSLOCATION PROTEIN 1"/>
    <property type="match status" value="1"/>
</dbReference>
<dbReference type="GO" id="GO:0004197">
    <property type="term" value="F:cysteine-type endopeptidase activity"/>
    <property type="evidence" value="ECO:0007669"/>
    <property type="project" value="InterPro"/>
</dbReference>
<protein>
    <submittedName>
        <fullName evidence="2">Caspase family protein</fullName>
    </submittedName>
</protein>
<sequence>MDDRCRLDEMETVVNPDFSRRHLLLSSLATILPLANAAGLFLPPPARAAKSDKVPVNALVIGASYASAPAAFHLANAVRDAELVARFLHQDPARKILLAKDPDRAVLAHLLTGYLDSLQSSEIAFIYFAGHGVQVDGVNYIVSGDGASLIPIGDIVLRARQRAKLVLLFLDACRNNPFALNQTPHVAGARAVDVQRLQSRGLKRTGSAGQPDDGLQSLPLDSPGLLASNGLAQFRLQGRGIKVVFSTDPGNVAMDAAKNSGNSPFTLSLVKALAQPKSLDDALADVIKSVVLETGGGQTPWVQGSLEEAIFISGRPPRYNNGDVIMPMP</sequence>
<dbReference type="GO" id="GO:0006508">
    <property type="term" value="P:proteolysis"/>
    <property type="evidence" value="ECO:0007669"/>
    <property type="project" value="InterPro"/>
</dbReference>
<name>A0A418YJR1_9SPHN</name>
<dbReference type="PROSITE" id="PS51318">
    <property type="entry name" value="TAT"/>
    <property type="match status" value="1"/>
</dbReference>
<dbReference type="InterPro" id="IPR011600">
    <property type="entry name" value="Pept_C14_caspase"/>
</dbReference>
<feature type="domain" description="Peptidase C14 caspase" evidence="1">
    <location>
        <begin position="58"/>
        <end position="308"/>
    </location>
</feature>
<dbReference type="AlphaFoldDB" id="A0A418YJR1"/>